<name>A0A6A4X631_AMPAM</name>
<proteinExistence type="predicted"/>
<dbReference type="CDD" id="cd00136">
    <property type="entry name" value="PDZ_canonical"/>
    <property type="match status" value="1"/>
</dbReference>
<dbReference type="InterPro" id="IPR051342">
    <property type="entry name" value="PDZ_scaffold"/>
</dbReference>
<dbReference type="CDD" id="cd06759">
    <property type="entry name" value="PDZ3_PDZD2-PDZ1_hPro-IL-16-like"/>
    <property type="match status" value="1"/>
</dbReference>
<evidence type="ECO:0000313" key="4">
    <source>
        <dbReference type="Proteomes" id="UP000440578"/>
    </source>
</evidence>
<feature type="region of interest" description="Disordered" evidence="1">
    <location>
        <begin position="1"/>
        <end position="108"/>
    </location>
</feature>
<sequence length="632" mass="66871">MLEAGFAKTWSKKRNRRRQEERSAAGTGDDSGPERPGQSSTPGPASGPAASPGPAEARCRANRGHRGPVIRVQSIRDFFRGGKPADSDEAKDDSPPADVSGGGPASLEMRSVCKSSSVLYLACREPCSSVTIDGGAGVTVTTTGTASSPPPAHRFPYAFIKSSRRDERPVDSISELAEPWDLPEATSSPVGSPSGSPVPLLPAPSGFQDSDDEPPVTVIHRQTASDASEAVSEAGEATSEAGGHRPAASDSGKDSLDSDSSDAAAGDNLTDEEKLSPSGDAADSGCEEASSRLMVASSPLPRYRKRHSRRATSLDRRLLLRKHQSAPHAAASLAHKQFKLMRLRRDNTGELGMYIGNKQTADGRTSGYVIVHVVPGSVTHRDGRFRIGDELINVNGTRLRGVSLEQARACLSQAPNEVDIVIARDPDSAIYEHGDEAQLQDSLDSGCVAADTDCDDTMSDVPELAERPESSVSLASTCSSVTSAYSLPAPGRSRRHSLYDPAAVGRRARLSQAAILTVALGKGTGKKSLGFSIVGGRDSARGNMGIFVKTIFEGGQAAESGELKEGDEIMAVNGIPLFGLSHPETIHIFRQYRSQEITLHIARREGRQKRSRVSGGRAQSCDHLETLPQTPA</sequence>
<dbReference type="InterPro" id="IPR036034">
    <property type="entry name" value="PDZ_sf"/>
</dbReference>
<feature type="compositionally biased region" description="Basic and acidic residues" evidence="1">
    <location>
        <begin position="77"/>
        <end position="94"/>
    </location>
</feature>
<dbReference type="Pfam" id="PF00595">
    <property type="entry name" value="PDZ"/>
    <property type="match status" value="2"/>
</dbReference>
<organism evidence="3 4">
    <name type="scientific">Amphibalanus amphitrite</name>
    <name type="common">Striped barnacle</name>
    <name type="synonym">Balanus amphitrite</name>
    <dbReference type="NCBI Taxonomy" id="1232801"/>
    <lineage>
        <taxon>Eukaryota</taxon>
        <taxon>Metazoa</taxon>
        <taxon>Ecdysozoa</taxon>
        <taxon>Arthropoda</taxon>
        <taxon>Crustacea</taxon>
        <taxon>Multicrustacea</taxon>
        <taxon>Cirripedia</taxon>
        <taxon>Thoracica</taxon>
        <taxon>Thoracicalcarea</taxon>
        <taxon>Balanomorpha</taxon>
        <taxon>Balanoidea</taxon>
        <taxon>Balanidae</taxon>
        <taxon>Amphibalaninae</taxon>
        <taxon>Amphibalanus</taxon>
    </lineage>
</organism>
<dbReference type="InterPro" id="IPR001478">
    <property type="entry name" value="PDZ"/>
</dbReference>
<dbReference type="PROSITE" id="PS50106">
    <property type="entry name" value="PDZ"/>
    <property type="match status" value="2"/>
</dbReference>
<feature type="domain" description="PDZ" evidence="2">
    <location>
        <begin position="340"/>
        <end position="426"/>
    </location>
</feature>
<feature type="domain" description="PDZ" evidence="2">
    <location>
        <begin position="517"/>
        <end position="591"/>
    </location>
</feature>
<feature type="region of interest" description="Disordered" evidence="1">
    <location>
        <begin position="142"/>
        <end position="312"/>
    </location>
</feature>
<feature type="compositionally biased region" description="Low complexity" evidence="1">
    <location>
        <begin position="187"/>
        <end position="206"/>
    </location>
</feature>
<comment type="caution">
    <text evidence="3">The sequence shown here is derived from an EMBL/GenBank/DDBJ whole genome shotgun (WGS) entry which is preliminary data.</text>
</comment>
<dbReference type="Proteomes" id="UP000440578">
    <property type="component" value="Unassembled WGS sequence"/>
</dbReference>
<dbReference type="PANTHER" id="PTHR19964">
    <property type="entry name" value="MULTIPLE PDZ DOMAIN PROTEIN"/>
    <property type="match status" value="1"/>
</dbReference>
<evidence type="ECO:0000259" key="2">
    <source>
        <dbReference type="PROSITE" id="PS50106"/>
    </source>
</evidence>
<dbReference type="PANTHER" id="PTHR19964:SF97">
    <property type="entry name" value="PDZ DOMAIN-CONTAINING PROTEIN"/>
    <property type="match status" value="1"/>
</dbReference>
<dbReference type="AlphaFoldDB" id="A0A6A4X631"/>
<dbReference type="SMART" id="SM00228">
    <property type="entry name" value="PDZ"/>
    <property type="match status" value="2"/>
</dbReference>
<dbReference type="SUPFAM" id="SSF50156">
    <property type="entry name" value="PDZ domain-like"/>
    <property type="match status" value="2"/>
</dbReference>
<reference evidence="3 4" key="1">
    <citation type="submission" date="2019-07" db="EMBL/GenBank/DDBJ databases">
        <title>Draft genome assembly of a fouling barnacle, Amphibalanus amphitrite (Darwin, 1854): The first reference genome for Thecostraca.</title>
        <authorList>
            <person name="Kim W."/>
        </authorList>
    </citation>
    <scope>NUCLEOTIDE SEQUENCE [LARGE SCALE GENOMIC DNA]</scope>
    <source>
        <strain evidence="3">SNU_AA5</strain>
        <tissue evidence="3">Soma without cirri and trophi</tissue>
    </source>
</reference>
<evidence type="ECO:0000313" key="3">
    <source>
        <dbReference type="EMBL" id="KAF0311570.1"/>
    </source>
</evidence>
<feature type="compositionally biased region" description="Low complexity" evidence="1">
    <location>
        <begin position="36"/>
        <end position="55"/>
    </location>
</feature>
<dbReference type="OrthoDB" id="6022711at2759"/>
<keyword evidence="4" id="KW-1185">Reference proteome</keyword>
<accession>A0A6A4X631</accession>
<gene>
    <name evidence="3" type="primary">Pdzd2_0</name>
    <name evidence="3" type="ORF">FJT64_017634</name>
</gene>
<dbReference type="EMBL" id="VIIS01000229">
    <property type="protein sequence ID" value="KAF0311570.1"/>
    <property type="molecule type" value="Genomic_DNA"/>
</dbReference>
<feature type="region of interest" description="Disordered" evidence="1">
    <location>
        <begin position="605"/>
        <end position="632"/>
    </location>
</feature>
<dbReference type="Gene3D" id="2.30.42.10">
    <property type="match status" value="2"/>
</dbReference>
<evidence type="ECO:0000256" key="1">
    <source>
        <dbReference type="SAM" id="MobiDB-lite"/>
    </source>
</evidence>
<protein>
    <submittedName>
        <fullName evidence="3">PDZ domain-containing protein 2</fullName>
    </submittedName>
</protein>